<name>A0A1Z5S6G0_SORBI</name>
<evidence type="ECO:0000256" key="8">
    <source>
        <dbReference type="PIRSR" id="PIRSR600246-2"/>
    </source>
</evidence>
<evidence type="ECO:0000256" key="1">
    <source>
        <dbReference type="ARBA" id="ARBA00000306"/>
    </source>
</evidence>
<feature type="binding site" evidence="8">
    <location>
        <begin position="365"/>
        <end position="368"/>
    </location>
    <ligand>
        <name>substrate</name>
    </ligand>
</feature>
<sequence length="482" mass="50228">MAVVALIMGLAVSGVGMTMRSLGWRWSRRICRRSWQLAWAQVISALADSRQPTDATQLLSADGALRMRTDSVADSFPSSPPQLAGGRWRVSWLSPFGKGGGCGVISASGTHGERWPPISITDHSLTAAAPTYASRPCSVPPSSSPPFAADPAMGWALALHGGAGDVPRTLPPESREPRLATLRRCLDIGTAALREGRTALDVVELVVRELEDCPHFNAGRGSVLTSDGTVEMEACVMEGATLRCGAVSGLSTVTNAVSLARLVMEKTPHIYLAFDGAEAFAREQGVETKDPSHFITDHNIERLRQAKEANRVQIDYTQPAAGQKSQAPADDNSQTGTVGCVAVDAAGNLATATSTGGLVNKMPGRIGDTPLVGAGTYANALCAVSATGKGEEIIRRTVARDVAALMELGDALPLRDAAARVVAGAARGAVGLVVVSRQGDVAMVHNTTAMFRACATEAGHTEVGIWTDADADADGETVSVAL</sequence>
<dbReference type="ExpressionAtlas" id="A0A1Z5S6G0">
    <property type="expression patterns" value="baseline and differential"/>
</dbReference>
<dbReference type="GO" id="GO:0006508">
    <property type="term" value="P:proteolysis"/>
    <property type="evidence" value="ECO:0007669"/>
    <property type="project" value="UniProtKB-KW"/>
</dbReference>
<dbReference type="Proteomes" id="UP000000768">
    <property type="component" value="Chromosome 1"/>
</dbReference>
<feature type="binding site" evidence="8">
    <location>
        <begin position="387"/>
        <end position="390"/>
    </location>
    <ligand>
        <name>substrate</name>
    </ligand>
</feature>
<evidence type="ECO:0000256" key="6">
    <source>
        <dbReference type="ARBA" id="ARBA00022813"/>
    </source>
</evidence>
<dbReference type="PANTHER" id="PTHR10188:SF6">
    <property type="entry name" value="N(4)-(BETA-N-ACETYLGLUCOSAMINYL)-L-ASPARAGINASE"/>
    <property type="match status" value="1"/>
</dbReference>
<comment type="subunit">
    <text evidence="2">Heterotetramer of two alpha and two beta chains arranged as a dimer of alpha/beta heterodimers.</text>
</comment>
<dbReference type="GO" id="GO:0004067">
    <property type="term" value="F:asparaginase activity"/>
    <property type="evidence" value="ECO:0000318"/>
    <property type="project" value="GO_Central"/>
</dbReference>
<dbReference type="eggNOG" id="KOG1592">
    <property type="taxonomic scope" value="Eukaryota"/>
</dbReference>
<evidence type="ECO:0000256" key="2">
    <source>
        <dbReference type="ARBA" id="ARBA00011601"/>
    </source>
</evidence>
<dbReference type="InParanoid" id="A0A1Z5S6G0"/>
<evidence type="ECO:0000313" key="10">
    <source>
        <dbReference type="EMBL" id="OQU91409.1"/>
    </source>
</evidence>
<keyword evidence="5" id="KW-0378">Hydrolase</keyword>
<keyword evidence="4" id="KW-0645">Protease</keyword>
<gene>
    <name evidence="10" type="ORF">SORBI_3001G174700</name>
</gene>
<organism evidence="10 11">
    <name type="scientific">Sorghum bicolor</name>
    <name type="common">Sorghum</name>
    <name type="synonym">Sorghum vulgare</name>
    <dbReference type="NCBI Taxonomy" id="4558"/>
    <lineage>
        <taxon>Eukaryota</taxon>
        <taxon>Viridiplantae</taxon>
        <taxon>Streptophyta</taxon>
        <taxon>Embryophyta</taxon>
        <taxon>Tracheophyta</taxon>
        <taxon>Spermatophyta</taxon>
        <taxon>Magnoliopsida</taxon>
        <taxon>Liliopsida</taxon>
        <taxon>Poales</taxon>
        <taxon>Poaceae</taxon>
        <taxon>PACMAD clade</taxon>
        <taxon>Panicoideae</taxon>
        <taxon>Andropogonodae</taxon>
        <taxon>Andropogoneae</taxon>
        <taxon>Sorghinae</taxon>
        <taxon>Sorghum</taxon>
    </lineage>
</organism>
<evidence type="ECO:0000256" key="4">
    <source>
        <dbReference type="ARBA" id="ARBA00022670"/>
    </source>
</evidence>
<comment type="catalytic activity">
    <reaction evidence="1">
        <text>Cleavage of a beta-linked Asp residue from the N-terminus of a polypeptide.</text>
        <dbReference type="EC" id="3.4.19.5"/>
    </reaction>
</comment>
<evidence type="ECO:0000313" key="11">
    <source>
        <dbReference type="Proteomes" id="UP000000768"/>
    </source>
</evidence>
<dbReference type="Gene3D" id="3.60.20.30">
    <property type="entry name" value="(Glycosyl)asparaginase"/>
    <property type="match status" value="1"/>
</dbReference>
<feature type="active site" description="Nucleophile" evidence="7">
    <location>
        <position position="337"/>
    </location>
</feature>
<dbReference type="AlphaFoldDB" id="A0A1Z5S6G0"/>
<keyword evidence="11" id="KW-1185">Reference proteome</keyword>
<keyword evidence="6" id="KW-0068">Autocatalytic cleavage</keyword>
<dbReference type="Gramene" id="OQU91409">
    <property type="protein sequence ID" value="OQU91409"/>
    <property type="gene ID" value="SORBI_3001G174700"/>
</dbReference>
<dbReference type="SUPFAM" id="SSF56235">
    <property type="entry name" value="N-terminal nucleophile aminohydrolases (Ntn hydrolases)"/>
    <property type="match status" value="1"/>
</dbReference>
<evidence type="ECO:0000256" key="3">
    <source>
        <dbReference type="ARBA" id="ARBA00012879"/>
    </source>
</evidence>
<dbReference type="InterPro" id="IPR000246">
    <property type="entry name" value="Peptidase_T2"/>
</dbReference>
<dbReference type="PANTHER" id="PTHR10188">
    <property type="entry name" value="L-ASPARAGINASE"/>
    <property type="match status" value="1"/>
</dbReference>
<reference evidence="11" key="2">
    <citation type="journal article" date="2018" name="Plant J.">
        <title>The Sorghum bicolor reference genome: improved assembly, gene annotations, a transcriptome atlas, and signatures of genome organization.</title>
        <authorList>
            <person name="McCormick R.F."/>
            <person name="Truong S.K."/>
            <person name="Sreedasyam A."/>
            <person name="Jenkins J."/>
            <person name="Shu S."/>
            <person name="Sims D."/>
            <person name="Kennedy M."/>
            <person name="Amirebrahimi M."/>
            <person name="Weers B.D."/>
            <person name="McKinley B."/>
            <person name="Mattison A."/>
            <person name="Morishige D.T."/>
            <person name="Grimwood J."/>
            <person name="Schmutz J."/>
            <person name="Mullet J.E."/>
        </authorList>
    </citation>
    <scope>NUCLEOTIDE SEQUENCE [LARGE SCALE GENOMIC DNA]</scope>
    <source>
        <strain evidence="11">cv. BTx623</strain>
    </source>
</reference>
<reference evidence="10 11" key="1">
    <citation type="journal article" date="2009" name="Nature">
        <title>The Sorghum bicolor genome and the diversification of grasses.</title>
        <authorList>
            <person name="Paterson A.H."/>
            <person name="Bowers J.E."/>
            <person name="Bruggmann R."/>
            <person name="Dubchak I."/>
            <person name="Grimwood J."/>
            <person name="Gundlach H."/>
            <person name="Haberer G."/>
            <person name="Hellsten U."/>
            <person name="Mitros T."/>
            <person name="Poliakov A."/>
            <person name="Schmutz J."/>
            <person name="Spannagl M."/>
            <person name="Tang H."/>
            <person name="Wang X."/>
            <person name="Wicker T."/>
            <person name="Bharti A.K."/>
            <person name="Chapman J."/>
            <person name="Feltus F.A."/>
            <person name="Gowik U."/>
            <person name="Grigoriev I.V."/>
            <person name="Lyons E."/>
            <person name="Maher C.A."/>
            <person name="Martis M."/>
            <person name="Narechania A."/>
            <person name="Otillar R.P."/>
            <person name="Penning B.W."/>
            <person name="Salamov A.A."/>
            <person name="Wang Y."/>
            <person name="Zhang L."/>
            <person name="Carpita N.C."/>
            <person name="Freeling M."/>
            <person name="Gingle A.R."/>
            <person name="Hash C.T."/>
            <person name="Keller B."/>
            <person name="Klein P."/>
            <person name="Kresovich S."/>
            <person name="McCann M.C."/>
            <person name="Ming R."/>
            <person name="Peterson D.G."/>
            <person name="Mehboob-ur-Rahman"/>
            <person name="Ware D."/>
            <person name="Westhoff P."/>
            <person name="Mayer K.F."/>
            <person name="Messing J."/>
            <person name="Rokhsar D.S."/>
        </authorList>
    </citation>
    <scope>NUCLEOTIDE SEQUENCE [LARGE SCALE GENOMIC DNA]</scope>
    <source>
        <strain evidence="11">cv. BTx623</strain>
    </source>
</reference>
<dbReference type="Pfam" id="PF01112">
    <property type="entry name" value="Asparaginase_2"/>
    <property type="match status" value="1"/>
</dbReference>
<evidence type="ECO:0000256" key="5">
    <source>
        <dbReference type="ARBA" id="ARBA00022801"/>
    </source>
</evidence>
<dbReference type="EMBL" id="CM000760">
    <property type="protein sequence ID" value="OQU91409.1"/>
    <property type="molecule type" value="Genomic_DNA"/>
</dbReference>
<dbReference type="STRING" id="4558.A0A1Z5S6G0"/>
<dbReference type="InterPro" id="IPR029055">
    <property type="entry name" value="Ntn_hydrolases_N"/>
</dbReference>
<dbReference type="EC" id="3.4.19.5" evidence="3"/>
<protein>
    <recommendedName>
        <fullName evidence="3">beta-aspartyl-peptidase</fullName>
        <ecNumber evidence="3">3.4.19.5</ecNumber>
    </recommendedName>
</protein>
<dbReference type="GO" id="GO:0008798">
    <property type="term" value="F:beta-aspartyl-peptidase activity"/>
    <property type="evidence" value="ECO:0007669"/>
    <property type="project" value="UniProtKB-EC"/>
</dbReference>
<evidence type="ECO:0000256" key="7">
    <source>
        <dbReference type="PIRSR" id="PIRSR600246-1"/>
    </source>
</evidence>
<feature type="site" description="Cleavage; by autolysis" evidence="9">
    <location>
        <begin position="336"/>
        <end position="337"/>
    </location>
</feature>
<dbReference type="FunCoup" id="A0A1Z5S6G0">
    <property type="interactions" value="1172"/>
</dbReference>
<evidence type="ECO:0000256" key="9">
    <source>
        <dbReference type="PIRSR" id="PIRSR600246-3"/>
    </source>
</evidence>
<accession>A0A1Z5S6G0</accession>
<dbReference type="FunFam" id="3.60.20.30:FF:000001">
    <property type="entry name" value="Isoaspartyl peptidase/L-asparaginase"/>
    <property type="match status" value="1"/>
</dbReference>
<proteinExistence type="predicted"/>
<dbReference type="CDD" id="cd04701">
    <property type="entry name" value="Asparaginase_2"/>
    <property type="match status" value="1"/>
</dbReference>